<organism evidence="4 5">
    <name type="scientific">Phaeoacremonium minimum (strain UCR-PA7)</name>
    <name type="common">Esca disease fungus</name>
    <name type="synonym">Togninia minima</name>
    <dbReference type="NCBI Taxonomy" id="1286976"/>
    <lineage>
        <taxon>Eukaryota</taxon>
        <taxon>Fungi</taxon>
        <taxon>Dikarya</taxon>
        <taxon>Ascomycota</taxon>
        <taxon>Pezizomycotina</taxon>
        <taxon>Sordariomycetes</taxon>
        <taxon>Sordariomycetidae</taxon>
        <taxon>Togniniales</taxon>
        <taxon>Togniniaceae</taxon>
        <taxon>Phaeoacremonium</taxon>
    </lineage>
</organism>
<proteinExistence type="predicted"/>
<dbReference type="eggNOG" id="ENOG502QTER">
    <property type="taxonomic scope" value="Eukaryota"/>
</dbReference>
<keyword evidence="5" id="KW-1185">Reference proteome</keyword>
<sequence length="651" mass="74207">MAPNASFGFNWRKLLGWDRHPSRGHHDHWWLESRRRLLPSYHEEALESAIPAPEVTKIALRLHHLIEECVPVELEEEQITTPHSRVITPKVIQAAKEAGGQQYKACVIFCLLVNKRWFKHQAQVELWDADLHGLRAIACEVIAKRIIEGEEDMDYLLHNVLLKRYSIMVDNEATPPSNVIEKAVDLHALRIIGSSGYQKCISYLWRGWLVQDENDPSNFVDYKDKDSTSYWVHLDPDRMRAPMYQNSAQLLISLIYLALYTAAINTINRDGDLDFVEGLLYAFTLGFLFDELTKFWKAGYHILGFWSAFNAILYGLLMTSLALRFAAFAHPADPGGEDTRRTDLNKLSYNFLAFCAPMFWMRLLLYLDSFRFFGAMLVVLKVMMKESIIFFALLAVIIIGFLQSFIGLDYADDNYLGDVTFILQAMANALMQSPDFSGFEQFGAPFGIILYYCFTFIVMVVLLNILIALYNSSYEDIYGNADDEYLALFSQKTMQFVRAPDENVFIPPFNLIEVFFLAIPLEWWMSKKLYERVNDIVMAVIYSPLIVVAAYFETRTAGDIRSNRSRGEEDDDTVEEWEQMASECDFEADGWGKKVSQAKSNLDVEPAVAEVQKLKGEIDELKAMIAELAKAVGASKNGESSGNGAKDESLL</sequence>
<feature type="transmembrane region" description="Helical" evidence="1">
    <location>
        <begin position="504"/>
        <end position="524"/>
    </location>
</feature>
<feature type="transmembrane region" description="Helical" evidence="1">
    <location>
        <begin position="536"/>
        <end position="552"/>
    </location>
</feature>
<dbReference type="EMBL" id="KB932812">
    <property type="protein sequence ID" value="EOO03763.1"/>
    <property type="molecule type" value="Genomic_DNA"/>
</dbReference>
<evidence type="ECO:0000313" key="5">
    <source>
        <dbReference type="Proteomes" id="UP000014074"/>
    </source>
</evidence>
<accession>R8BWN3</accession>
<dbReference type="RefSeq" id="XP_007911465.1">
    <property type="nucleotide sequence ID" value="XM_007913274.1"/>
</dbReference>
<evidence type="ECO:0000313" key="4">
    <source>
        <dbReference type="EMBL" id="EOO03763.1"/>
    </source>
</evidence>
<evidence type="ECO:0000256" key="1">
    <source>
        <dbReference type="SAM" id="Phobius"/>
    </source>
</evidence>
<keyword evidence="1" id="KW-1133">Transmembrane helix</keyword>
<dbReference type="InterPro" id="IPR056336">
    <property type="entry name" value="YVC1_C"/>
</dbReference>
<evidence type="ECO:0000259" key="3">
    <source>
        <dbReference type="Pfam" id="PF23317"/>
    </source>
</evidence>
<dbReference type="InterPro" id="IPR056337">
    <property type="entry name" value="LHD_YVC1"/>
</dbReference>
<feature type="domain" description="YVC1 N-terminal linker helical" evidence="2">
    <location>
        <begin position="55"/>
        <end position="234"/>
    </location>
</feature>
<dbReference type="PANTHER" id="PTHR35859">
    <property type="entry name" value="NONSELECTIVE CATION CHANNEL PROTEIN"/>
    <property type="match status" value="1"/>
</dbReference>
<dbReference type="OrthoDB" id="301415at2759"/>
<dbReference type="HOGENOM" id="CLU_014123_0_0_1"/>
<feature type="transmembrane region" description="Helical" evidence="1">
    <location>
        <begin position="388"/>
        <end position="408"/>
    </location>
</feature>
<reference evidence="5" key="1">
    <citation type="journal article" date="2013" name="Genome Announc.">
        <title>Draft genome sequence of the ascomycete Phaeoacremonium aleophilum strain UCR-PA7, a causal agent of the esca disease complex in grapevines.</title>
        <authorList>
            <person name="Blanco-Ulate B."/>
            <person name="Rolshausen P."/>
            <person name="Cantu D."/>
        </authorList>
    </citation>
    <scope>NUCLEOTIDE SEQUENCE [LARGE SCALE GENOMIC DNA]</scope>
    <source>
        <strain evidence="5">UCR-PA7</strain>
    </source>
</reference>
<keyword evidence="1" id="KW-0812">Transmembrane</keyword>
<dbReference type="AlphaFoldDB" id="R8BWN3"/>
<feature type="transmembrane region" description="Helical" evidence="1">
    <location>
        <begin position="303"/>
        <end position="327"/>
    </location>
</feature>
<dbReference type="GeneID" id="19327494"/>
<dbReference type="PANTHER" id="PTHR35859:SF5">
    <property type="entry name" value="ION TRANSPORT DOMAIN-CONTAINING PROTEIN"/>
    <property type="match status" value="1"/>
</dbReference>
<feature type="transmembrane region" description="Helical" evidence="1">
    <location>
        <begin position="248"/>
        <end position="267"/>
    </location>
</feature>
<dbReference type="Pfam" id="PF23317">
    <property type="entry name" value="YVC1_C"/>
    <property type="match status" value="1"/>
</dbReference>
<keyword evidence="1" id="KW-0472">Membrane</keyword>
<dbReference type="Proteomes" id="UP000014074">
    <property type="component" value="Unassembled WGS sequence"/>
</dbReference>
<name>R8BWN3_PHAM7</name>
<dbReference type="KEGG" id="tmn:UCRPA7_680"/>
<dbReference type="InterPro" id="IPR052971">
    <property type="entry name" value="TRP_calcium_channel"/>
</dbReference>
<protein>
    <submittedName>
        <fullName evidence="4">Putative potassium ion channel yvc1 protein</fullName>
    </submittedName>
</protein>
<dbReference type="Pfam" id="PF23190">
    <property type="entry name" value="LHD_TRPY1"/>
    <property type="match status" value="1"/>
</dbReference>
<feature type="transmembrane region" description="Helical" evidence="1">
    <location>
        <begin position="443"/>
        <end position="470"/>
    </location>
</feature>
<gene>
    <name evidence="4" type="ORF">UCRPA7_680</name>
</gene>
<evidence type="ECO:0000259" key="2">
    <source>
        <dbReference type="Pfam" id="PF23190"/>
    </source>
</evidence>
<feature type="domain" description="Calcium channel YVC1-like C-terminal transmembrane" evidence="3">
    <location>
        <begin position="257"/>
        <end position="552"/>
    </location>
</feature>